<dbReference type="Proteomes" id="UP000617979">
    <property type="component" value="Unassembled WGS sequence"/>
</dbReference>
<dbReference type="InterPro" id="IPR001088">
    <property type="entry name" value="Glyco_hydro_4"/>
</dbReference>
<accession>A0ABQ1GSE5</accession>
<dbReference type="Pfam" id="PF02056">
    <property type="entry name" value="Glyco_hydro_4"/>
    <property type="match status" value="1"/>
</dbReference>
<dbReference type="InterPro" id="IPR036291">
    <property type="entry name" value="NAD(P)-bd_dom_sf"/>
</dbReference>
<sequence length="454" mass="50478">MKGLKIATIGGGSSYTPELVEGFIKRYEELPVQELWLVDIPEGKKKLDIVGALARRMVEKAGIPMKIHLTLDRREALKDADFVTTQIRVGLLEARIKDERIPLKYGVIGQETNGPGGLMKGLRTIPVILDIAREMEELCPQAWMINFSNPAGMITEAVLRHSNIQKVVGLCNVPIGMRMGIAKLLEVEADRVQIDFAGLNHMVFGLNVYLDGKNITDRLLEQLTSGNLSGVTMENITDLGWEPDFIKGLRLLPCPYHRYYYQTDKILKEEKAAAQEKGTRAEVVKQLEQELFELYKDPDLNIKPPQLEKRGGAYYSDAACNLIHSIHNDTGDIQPVNVRNNGAITDISPESAVEVNCVITREGPRPITVGKLPVAVRGLVQQIKSFERVAIEAAVTGDYHQALLAMTIHPLVPSDTVAKQILDEMLEAHRDHLPQFFRENRTSAIGGTPPINSQ</sequence>
<evidence type="ECO:0000256" key="7">
    <source>
        <dbReference type="RuleBase" id="RU361152"/>
    </source>
</evidence>
<dbReference type="PANTHER" id="PTHR32092:SF5">
    <property type="entry name" value="6-PHOSPHO-BETA-GLUCOSIDASE"/>
    <property type="match status" value="1"/>
</dbReference>
<evidence type="ECO:0000256" key="5">
    <source>
        <dbReference type="ARBA" id="ARBA00023211"/>
    </source>
</evidence>
<comment type="cofactor">
    <cofactor evidence="7">
        <name>NAD(+)</name>
        <dbReference type="ChEBI" id="CHEBI:57540"/>
    </cofactor>
    <text evidence="7">Binds 1 NAD(+) per subunit.</text>
</comment>
<dbReference type="CDD" id="cd05296">
    <property type="entry name" value="GH4_P_beta_glucosidase"/>
    <property type="match status" value="1"/>
</dbReference>
<dbReference type="PRINTS" id="PR00732">
    <property type="entry name" value="GLHYDRLASE4"/>
</dbReference>
<evidence type="ECO:0000313" key="10">
    <source>
        <dbReference type="Proteomes" id="UP000617979"/>
    </source>
</evidence>
<dbReference type="Pfam" id="PF11975">
    <property type="entry name" value="Glyco_hydro_4C"/>
    <property type="match status" value="1"/>
</dbReference>
<organism evidence="9 10">
    <name type="scientific">Kroppenstedtia guangzhouensis</name>
    <dbReference type="NCBI Taxonomy" id="1274356"/>
    <lineage>
        <taxon>Bacteria</taxon>
        <taxon>Bacillati</taxon>
        <taxon>Bacillota</taxon>
        <taxon>Bacilli</taxon>
        <taxon>Bacillales</taxon>
        <taxon>Thermoactinomycetaceae</taxon>
        <taxon>Kroppenstedtia</taxon>
    </lineage>
</organism>
<comment type="caution">
    <text evidence="9">The sequence shown here is derived from an EMBL/GenBank/DDBJ whole genome shotgun (WGS) entry which is preliminary data.</text>
</comment>
<dbReference type="InterPro" id="IPR015955">
    <property type="entry name" value="Lactate_DH/Glyco_Ohase_4_C"/>
</dbReference>
<dbReference type="Gene3D" id="3.90.110.10">
    <property type="entry name" value="Lactate dehydrogenase/glycoside hydrolase, family 4, C-terminal"/>
    <property type="match status" value="1"/>
</dbReference>
<feature type="domain" description="Glycosyl hydrolase family 4 C-terminal" evidence="8">
    <location>
        <begin position="196"/>
        <end position="412"/>
    </location>
</feature>
<dbReference type="InterPro" id="IPR019802">
    <property type="entry name" value="GlycHydrolase_4_CS"/>
</dbReference>
<keyword evidence="3 7" id="KW-0378">Hydrolase</keyword>
<evidence type="ECO:0000256" key="2">
    <source>
        <dbReference type="ARBA" id="ARBA00022723"/>
    </source>
</evidence>
<evidence type="ECO:0000256" key="3">
    <source>
        <dbReference type="ARBA" id="ARBA00022801"/>
    </source>
</evidence>
<evidence type="ECO:0000256" key="4">
    <source>
        <dbReference type="ARBA" id="ARBA00023027"/>
    </source>
</evidence>
<dbReference type="InterPro" id="IPR022616">
    <property type="entry name" value="Glyco_hydro_4_C"/>
</dbReference>
<name>A0ABQ1GSE5_9BACL</name>
<evidence type="ECO:0000256" key="6">
    <source>
        <dbReference type="ARBA" id="ARBA00023295"/>
    </source>
</evidence>
<keyword evidence="5" id="KW-0464">Manganese</keyword>
<reference evidence="10" key="1">
    <citation type="journal article" date="2019" name="Int. J. Syst. Evol. Microbiol.">
        <title>The Global Catalogue of Microorganisms (GCM) 10K type strain sequencing project: providing services to taxonomists for standard genome sequencing and annotation.</title>
        <authorList>
            <consortium name="The Broad Institute Genomics Platform"/>
            <consortium name="The Broad Institute Genome Sequencing Center for Infectious Disease"/>
            <person name="Wu L."/>
            <person name="Ma J."/>
        </authorList>
    </citation>
    <scope>NUCLEOTIDE SEQUENCE [LARGE SCALE GENOMIC DNA]</scope>
    <source>
        <strain evidence="10">CGMCC 1.12404</strain>
    </source>
</reference>
<dbReference type="RefSeq" id="WP_188432656.1">
    <property type="nucleotide sequence ID" value="NZ_BMEX01000007.1"/>
</dbReference>
<evidence type="ECO:0000256" key="1">
    <source>
        <dbReference type="ARBA" id="ARBA00010141"/>
    </source>
</evidence>
<dbReference type="SUPFAM" id="SSF56327">
    <property type="entry name" value="LDH C-terminal domain-like"/>
    <property type="match status" value="1"/>
</dbReference>
<keyword evidence="2" id="KW-0479">Metal-binding</keyword>
<dbReference type="PANTHER" id="PTHR32092">
    <property type="entry name" value="6-PHOSPHO-BETA-GLUCOSIDASE-RELATED"/>
    <property type="match status" value="1"/>
</dbReference>
<gene>
    <name evidence="9" type="primary">celF</name>
    <name evidence="9" type="ORF">GCM10007416_22850</name>
</gene>
<evidence type="ECO:0000259" key="8">
    <source>
        <dbReference type="Pfam" id="PF11975"/>
    </source>
</evidence>
<comment type="similarity">
    <text evidence="1 7">Belongs to the glycosyl hydrolase 4 family.</text>
</comment>
<keyword evidence="10" id="KW-1185">Reference proteome</keyword>
<keyword evidence="6 7" id="KW-0326">Glycosidase</keyword>
<protein>
    <submittedName>
        <fullName evidence="9">6-phospho-beta-glucosidase</fullName>
    </submittedName>
</protein>
<proteinExistence type="inferred from homology"/>
<dbReference type="Gene3D" id="3.40.50.720">
    <property type="entry name" value="NAD(P)-binding Rossmann-like Domain"/>
    <property type="match status" value="1"/>
</dbReference>
<dbReference type="EMBL" id="BMEX01000007">
    <property type="protein sequence ID" value="GGA49152.1"/>
    <property type="molecule type" value="Genomic_DNA"/>
</dbReference>
<dbReference type="SUPFAM" id="SSF51735">
    <property type="entry name" value="NAD(P)-binding Rossmann-fold domains"/>
    <property type="match status" value="1"/>
</dbReference>
<dbReference type="PROSITE" id="PS01324">
    <property type="entry name" value="GLYCOSYL_HYDROL_F4"/>
    <property type="match status" value="1"/>
</dbReference>
<evidence type="ECO:0000313" key="9">
    <source>
        <dbReference type="EMBL" id="GGA49152.1"/>
    </source>
</evidence>
<keyword evidence="4 7" id="KW-0520">NAD</keyword>